<feature type="non-terminal residue" evidence="2">
    <location>
        <position position="1"/>
    </location>
</feature>
<evidence type="ECO:0000256" key="1">
    <source>
        <dbReference type="SAM" id="MobiDB-lite"/>
    </source>
</evidence>
<name>A0A820K551_9BILA</name>
<protein>
    <submittedName>
        <fullName evidence="2">Uncharacterized protein</fullName>
    </submittedName>
</protein>
<feature type="region of interest" description="Disordered" evidence="1">
    <location>
        <begin position="1"/>
        <end position="45"/>
    </location>
</feature>
<proteinExistence type="predicted"/>
<feature type="compositionally biased region" description="Polar residues" evidence="1">
    <location>
        <begin position="16"/>
        <end position="29"/>
    </location>
</feature>
<gene>
    <name evidence="2" type="ORF">OKA104_LOCUS48087</name>
</gene>
<evidence type="ECO:0000313" key="3">
    <source>
        <dbReference type="Proteomes" id="UP000663881"/>
    </source>
</evidence>
<dbReference type="Proteomes" id="UP000663881">
    <property type="component" value="Unassembled WGS sequence"/>
</dbReference>
<reference evidence="2" key="1">
    <citation type="submission" date="2021-02" db="EMBL/GenBank/DDBJ databases">
        <authorList>
            <person name="Nowell W R."/>
        </authorList>
    </citation>
    <scope>NUCLEOTIDE SEQUENCE</scope>
</reference>
<comment type="caution">
    <text evidence="2">The sequence shown here is derived from an EMBL/GenBank/DDBJ whole genome shotgun (WGS) entry which is preliminary data.</text>
</comment>
<organism evidence="2 3">
    <name type="scientific">Adineta steineri</name>
    <dbReference type="NCBI Taxonomy" id="433720"/>
    <lineage>
        <taxon>Eukaryota</taxon>
        <taxon>Metazoa</taxon>
        <taxon>Spiralia</taxon>
        <taxon>Gnathifera</taxon>
        <taxon>Rotifera</taxon>
        <taxon>Eurotatoria</taxon>
        <taxon>Bdelloidea</taxon>
        <taxon>Adinetida</taxon>
        <taxon>Adinetidae</taxon>
        <taxon>Adineta</taxon>
    </lineage>
</organism>
<dbReference type="EMBL" id="CAJOAY010020197">
    <property type="protein sequence ID" value="CAF4337207.1"/>
    <property type="molecule type" value="Genomic_DNA"/>
</dbReference>
<accession>A0A820K551</accession>
<feature type="compositionally biased region" description="Polar residues" evidence="1">
    <location>
        <begin position="36"/>
        <end position="45"/>
    </location>
</feature>
<evidence type="ECO:0000313" key="2">
    <source>
        <dbReference type="EMBL" id="CAF4337207.1"/>
    </source>
</evidence>
<sequence>YKRKQKKKKIIEQQRNFNSPSTNFNQSTAPRYASSEMLSSTPSTQFIGNKSQSQALIAPTAAASAVVYKNIEATTTNESIQNLNDIENQQQQETQSQILTDDRTTEIEATTQC</sequence>
<dbReference type="AlphaFoldDB" id="A0A820K551"/>